<evidence type="ECO:0008006" key="11">
    <source>
        <dbReference type="Google" id="ProtNLM"/>
    </source>
</evidence>
<evidence type="ECO:0000256" key="2">
    <source>
        <dbReference type="ARBA" id="ARBA00010617"/>
    </source>
</evidence>
<dbReference type="InParanoid" id="A0A059BHR1"/>
<comment type="similarity">
    <text evidence="2">Belongs to the cytochrome P450 family.</text>
</comment>
<keyword evidence="7" id="KW-0503">Monooxygenase</keyword>
<dbReference type="PANTHER" id="PTHR24296">
    <property type="entry name" value="CYTOCHROME P450"/>
    <property type="match status" value="1"/>
</dbReference>
<evidence type="ECO:0000256" key="8">
    <source>
        <dbReference type="PIRSR" id="PIRSR602401-1"/>
    </source>
</evidence>
<dbReference type="Gene3D" id="1.10.630.10">
    <property type="entry name" value="Cytochrome P450"/>
    <property type="match status" value="1"/>
</dbReference>
<evidence type="ECO:0000256" key="9">
    <source>
        <dbReference type="SAM" id="Phobius"/>
    </source>
</evidence>
<evidence type="ECO:0000256" key="5">
    <source>
        <dbReference type="ARBA" id="ARBA00023002"/>
    </source>
</evidence>
<dbReference type="EMBL" id="KK198759">
    <property type="protein sequence ID" value="KCW65215.1"/>
    <property type="molecule type" value="Genomic_DNA"/>
</dbReference>
<dbReference type="InterPro" id="IPR001128">
    <property type="entry name" value="Cyt_P450"/>
</dbReference>
<keyword evidence="4 8" id="KW-0479">Metal-binding</keyword>
<comment type="cofactor">
    <cofactor evidence="1 8">
        <name>heme</name>
        <dbReference type="ChEBI" id="CHEBI:30413"/>
    </cofactor>
</comment>
<dbReference type="GO" id="GO:0004497">
    <property type="term" value="F:monooxygenase activity"/>
    <property type="evidence" value="ECO:0007669"/>
    <property type="project" value="UniProtKB-KW"/>
</dbReference>
<dbReference type="SUPFAM" id="SSF48264">
    <property type="entry name" value="Cytochrome P450"/>
    <property type="match status" value="1"/>
</dbReference>
<dbReference type="PRINTS" id="PR00385">
    <property type="entry name" value="P450"/>
</dbReference>
<feature type="binding site" description="axial binding residue" evidence="8">
    <location>
        <position position="450"/>
    </location>
    <ligand>
        <name>heme</name>
        <dbReference type="ChEBI" id="CHEBI:30413"/>
    </ligand>
    <ligandPart>
        <name>Fe</name>
        <dbReference type="ChEBI" id="CHEBI:18248"/>
    </ligandPart>
</feature>
<keyword evidence="9" id="KW-1133">Transmembrane helix</keyword>
<dbReference type="OMA" id="GDLWMFQ"/>
<evidence type="ECO:0000256" key="7">
    <source>
        <dbReference type="ARBA" id="ARBA00023033"/>
    </source>
</evidence>
<dbReference type="eggNOG" id="KOG0157">
    <property type="taxonomic scope" value="Eukaryota"/>
</dbReference>
<dbReference type="Pfam" id="PF00067">
    <property type="entry name" value="p450"/>
    <property type="match status" value="1"/>
</dbReference>
<dbReference type="GO" id="GO:0016705">
    <property type="term" value="F:oxidoreductase activity, acting on paired donors, with incorporation or reduction of molecular oxygen"/>
    <property type="evidence" value="ECO:0007669"/>
    <property type="project" value="InterPro"/>
</dbReference>
<keyword evidence="6 8" id="KW-0408">Iron</keyword>
<evidence type="ECO:0000256" key="4">
    <source>
        <dbReference type="ARBA" id="ARBA00022723"/>
    </source>
</evidence>
<gene>
    <name evidence="10" type="ORF">EUGRSUZ_G02702</name>
</gene>
<keyword evidence="3 8" id="KW-0349">Heme</keyword>
<dbReference type="InterPro" id="IPR036396">
    <property type="entry name" value="Cyt_P450_sf"/>
</dbReference>
<dbReference type="GO" id="GO:0005506">
    <property type="term" value="F:iron ion binding"/>
    <property type="evidence" value="ECO:0007669"/>
    <property type="project" value="InterPro"/>
</dbReference>
<evidence type="ECO:0000256" key="3">
    <source>
        <dbReference type="ARBA" id="ARBA00022617"/>
    </source>
</evidence>
<protein>
    <recommendedName>
        <fullName evidence="11">Cytochrome P450</fullName>
    </recommendedName>
</protein>
<evidence type="ECO:0000256" key="1">
    <source>
        <dbReference type="ARBA" id="ARBA00001971"/>
    </source>
</evidence>
<dbReference type="PRINTS" id="PR00463">
    <property type="entry name" value="EP450I"/>
</dbReference>
<dbReference type="AlphaFoldDB" id="A0A059BHR1"/>
<keyword evidence="9" id="KW-0812">Transmembrane</keyword>
<evidence type="ECO:0000256" key="6">
    <source>
        <dbReference type="ARBA" id="ARBA00023004"/>
    </source>
</evidence>
<accession>A0A059BHR1</accession>
<evidence type="ECO:0000313" key="10">
    <source>
        <dbReference type="EMBL" id="KCW65215.1"/>
    </source>
</evidence>
<dbReference type="InterPro" id="IPR002401">
    <property type="entry name" value="Cyt_P450_E_grp-I"/>
</dbReference>
<proteinExistence type="inferred from homology"/>
<feature type="transmembrane region" description="Helical" evidence="9">
    <location>
        <begin position="18"/>
        <end position="40"/>
    </location>
</feature>
<dbReference type="OrthoDB" id="1470350at2759"/>
<dbReference type="CDD" id="cd11064">
    <property type="entry name" value="CYP86A"/>
    <property type="match status" value="1"/>
</dbReference>
<name>A0A059BHR1_EUCGR</name>
<dbReference type="Gramene" id="KCW65215">
    <property type="protein sequence ID" value="KCW65215"/>
    <property type="gene ID" value="EUGRSUZ_G02702"/>
</dbReference>
<reference evidence="10" key="1">
    <citation type="submission" date="2013-07" db="EMBL/GenBank/DDBJ databases">
        <title>The genome of Eucalyptus grandis.</title>
        <authorList>
            <person name="Schmutz J."/>
            <person name="Hayes R."/>
            <person name="Myburg A."/>
            <person name="Tuskan G."/>
            <person name="Grattapaglia D."/>
            <person name="Rokhsar D.S."/>
        </authorList>
    </citation>
    <scope>NUCLEOTIDE SEQUENCE</scope>
    <source>
        <tissue evidence="10">Leaf extractions</tissue>
    </source>
</reference>
<sequence>MESTGISWLHKLQTSSCFFFVLSLLLLTISVALIFCKFLWFSRRRLLCRCHICDSYRTSSWANEFDNLCDWYTHLLKKSPSQTIHIHVLGNVITANPVVVEYMLKTRFNNYPKGKPFSMILGDFLGKGIFNVDGDWWMFQRKMASLELGSIAIRSHAYKTVTKEIETRLLPLLSAAAEDGKKILDLQDVFQRFSFDNICNFSFGVDPGCLESSMPISSFAESFNLATKLSAERALAITPLVWKMKRLLNVGSEKKLNDAIKVVKVLAKDVISQKRKLGFSNHQDLLSRFMACVNDDKFLVDIVISFILAGQDTMASALSAFFWLLGKHPETVSRIRSEAKEVMDGDQEFASFEQIRGLHYLHAVVYESLRLLPPIQFDSKFALKDDVLPDGTTVKEGTRVTYHPYAMARMDQIWGPDCMKFKPERWIENGKFCPPNAYKYPVFQAGSRVCLGKEMAIVEMKIVALSVLRKFDITVVSPASGPRFSPGLTAIMKGGVKVLVKKKGDAPPLEEN</sequence>
<dbReference type="KEGG" id="egr:104454106"/>
<organism evidence="10">
    <name type="scientific">Eucalyptus grandis</name>
    <name type="common">Flooded gum</name>
    <dbReference type="NCBI Taxonomy" id="71139"/>
    <lineage>
        <taxon>Eukaryota</taxon>
        <taxon>Viridiplantae</taxon>
        <taxon>Streptophyta</taxon>
        <taxon>Embryophyta</taxon>
        <taxon>Tracheophyta</taxon>
        <taxon>Spermatophyta</taxon>
        <taxon>Magnoliopsida</taxon>
        <taxon>eudicotyledons</taxon>
        <taxon>Gunneridae</taxon>
        <taxon>Pentapetalae</taxon>
        <taxon>rosids</taxon>
        <taxon>malvids</taxon>
        <taxon>Myrtales</taxon>
        <taxon>Myrtaceae</taxon>
        <taxon>Myrtoideae</taxon>
        <taxon>Eucalypteae</taxon>
        <taxon>Eucalyptus</taxon>
    </lineage>
</organism>
<dbReference type="GO" id="GO:0020037">
    <property type="term" value="F:heme binding"/>
    <property type="evidence" value="ECO:0007669"/>
    <property type="project" value="InterPro"/>
</dbReference>
<keyword evidence="9" id="KW-0472">Membrane</keyword>
<keyword evidence="5" id="KW-0560">Oxidoreductase</keyword>